<keyword evidence="3" id="KW-1185">Reference proteome</keyword>
<dbReference type="InterPro" id="IPR058548">
    <property type="entry name" value="MlaB-like_STAS"/>
</dbReference>
<organism evidence="2 3">
    <name type="scientific">Pseudokineococcus basanitobsidens</name>
    <dbReference type="NCBI Taxonomy" id="1926649"/>
    <lineage>
        <taxon>Bacteria</taxon>
        <taxon>Bacillati</taxon>
        <taxon>Actinomycetota</taxon>
        <taxon>Actinomycetes</taxon>
        <taxon>Kineosporiales</taxon>
        <taxon>Kineosporiaceae</taxon>
        <taxon>Pseudokineococcus</taxon>
    </lineage>
</organism>
<dbReference type="Pfam" id="PF13466">
    <property type="entry name" value="STAS_2"/>
    <property type="match status" value="1"/>
</dbReference>
<reference evidence="2 3" key="1">
    <citation type="journal article" date="2017" name="Int. J. Syst. Evol. Microbiol.">
        <title>Pseudokineococcus basanitobsidens sp. nov., isolated from volcanic rock.</title>
        <authorList>
            <person name="Lee D.W."/>
            <person name="Park M.Y."/>
            <person name="Kim J.J."/>
            <person name="Kim B.S."/>
        </authorList>
    </citation>
    <scope>NUCLEOTIDE SEQUENCE [LARGE SCALE GENOMIC DNA]</scope>
    <source>
        <strain evidence="2 3">DSM 103726</strain>
    </source>
</reference>
<dbReference type="CDD" id="cd07043">
    <property type="entry name" value="STAS_anti-anti-sigma_factors"/>
    <property type="match status" value="1"/>
</dbReference>
<proteinExistence type="predicted"/>
<dbReference type="EMBL" id="JBBIAA010000008">
    <property type="protein sequence ID" value="MEJ5945474.1"/>
    <property type="molecule type" value="Genomic_DNA"/>
</dbReference>
<dbReference type="InterPro" id="IPR036513">
    <property type="entry name" value="STAS_dom_sf"/>
</dbReference>
<accession>A0ABU8RK46</accession>
<protein>
    <submittedName>
        <fullName evidence="2">STAS domain-containing protein</fullName>
    </submittedName>
</protein>
<gene>
    <name evidence="2" type="ORF">WDZ17_09240</name>
</gene>
<dbReference type="SUPFAM" id="SSF52091">
    <property type="entry name" value="SpoIIaa-like"/>
    <property type="match status" value="1"/>
</dbReference>
<dbReference type="Proteomes" id="UP001387100">
    <property type="component" value="Unassembled WGS sequence"/>
</dbReference>
<comment type="caution">
    <text evidence="2">The sequence shown here is derived from an EMBL/GenBank/DDBJ whole genome shotgun (WGS) entry which is preliminary data.</text>
</comment>
<sequence>MNATGAREDGVVLARQEASLLVLEGDVDLAAVEAFDRGGGGADGDLSWVRRIDVSGVTFIDTQGLGLLLRVAAPRGRPTPDEPPELLGTPPQVRQLLEMLGVEQLFAPRAGEDGSAG</sequence>
<evidence type="ECO:0000313" key="3">
    <source>
        <dbReference type="Proteomes" id="UP001387100"/>
    </source>
</evidence>
<dbReference type="InterPro" id="IPR002645">
    <property type="entry name" value="STAS_dom"/>
</dbReference>
<name>A0ABU8RK46_9ACTN</name>
<dbReference type="Gene3D" id="3.30.750.24">
    <property type="entry name" value="STAS domain"/>
    <property type="match status" value="1"/>
</dbReference>
<dbReference type="RefSeq" id="WP_339574859.1">
    <property type="nucleotide sequence ID" value="NZ_JBBIAA010000008.1"/>
</dbReference>
<feature type="domain" description="STAS" evidence="1">
    <location>
        <begin position="52"/>
        <end position="117"/>
    </location>
</feature>
<evidence type="ECO:0000259" key="1">
    <source>
        <dbReference type="PROSITE" id="PS50801"/>
    </source>
</evidence>
<evidence type="ECO:0000313" key="2">
    <source>
        <dbReference type="EMBL" id="MEJ5945474.1"/>
    </source>
</evidence>
<dbReference type="PROSITE" id="PS50801">
    <property type="entry name" value="STAS"/>
    <property type="match status" value="1"/>
</dbReference>